<evidence type="ECO:0000256" key="1">
    <source>
        <dbReference type="ARBA" id="ARBA00005187"/>
    </source>
</evidence>
<evidence type="ECO:0000256" key="3">
    <source>
        <dbReference type="ARBA" id="ARBA00048741"/>
    </source>
</evidence>
<dbReference type="InterPro" id="IPR014729">
    <property type="entry name" value="Rossmann-like_a/b/a_fold"/>
</dbReference>
<dbReference type="SUPFAM" id="SSF52402">
    <property type="entry name" value="Adenine nucleotide alpha hydrolases-like"/>
    <property type="match status" value="1"/>
</dbReference>
<evidence type="ECO:0000313" key="4">
    <source>
        <dbReference type="EMBL" id="AJC74872.1"/>
    </source>
</evidence>
<dbReference type="PANTHER" id="PTHR43284">
    <property type="entry name" value="ASPARAGINE SYNTHETASE (GLUTAMINE-HYDROLYZING)"/>
    <property type="match status" value="1"/>
</dbReference>
<name>A0A0X1KUJ1_9THEM</name>
<evidence type="ECO:0000256" key="2">
    <source>
        <dbReference type="ARBA" id="ARBA00012737"/>
    </source>
</evidence>
<dbReference type="InterPro" id="IPR029055">
    <property type="entry name" value="Ntn_hydrolases_N"/>
</dbReference>
<dbReference type="Gene3D" id="3.40.50.620">
    <property type="entry name" value="HUPs"/>
    <property type="match status" value="1"/>
</dbReference>
<dbReference type="EMBL" id="CP007141">
    <property type="protein sequence ID" value="AJC74872.1"/>
    <property type="molecule type" value="Genomic_DNA"/>
</dbReference>
<evidence type="ECO:0000313" key="5">
    <source>
        <dbReference type="Proteomes" id="UP000077469"/>
    </source>
</evidence>
<dbReference type="PATRIC" id="fig|1123384.7.peg.1751"/>
<dbReference type="KEGG" id="phy:AJ81_08740"/>
<dbReference type="EC" id="6.3.5.4" evidence="2"/>
<dbReference type="SUPFAM" id="SSF56235">
    <property type="entry name" value="N-terminal nucleophile aminohydrolases (Ntn hydrolases)"/>
    <property type="match status" value="1"/>
</dbReference>
<comment type="catalytic activity">
    <reaction evidence="3">
        <text>L-aspartate + L-glutamine + ATP + H2O = L-asparagine + L-glutamate + AMP + diphosphate + H(+)</text>
        <dbReference type="Rhea" id="RHEA:12228"/>
        <dbReference type="ChEBI" id="CHEBI:15377"/>
        <dbReference type="ChEBI" id="CHEBI:15378"/>
        <dbReference type="ChEBI" id="CHEBI:29985"/>
        <dbReference type="ChEBI" id="CHEBI:29991"/>
        <dbReference type="ChEBI" id="CHEBI:30616"/>
        <dbReference type="ChEBI" id="CHEBI:33019"/>
        <dbReference type="ChEBI" id="CHEBI:58048"/>
        <dbReference type="ChEBI" id="CHEBI:58359"/>
        <dbReference type="ChEBI" id="CHEBI:456215"/>
        <dbReference type="EC" id="6.3.5.4"/>
    </reaction>
</comment>
<dbReference type="PaxDb" id="1123384-AJ81_08740"/>
<keyword evidence="5" id="KW-1185">Reference proteome</keyword>
<dbReference type="AlphaFoldDB" id="A0A0X1KUJ1"/>
<dbReference type="Proteomes" id="UP000077469">
    <property type="component" value="Chromosome"/>
</dbReference>
<proteinExistence type="predicted"/>
<dbReference type="PANTHER" id="PTHR43284:SF1">
    <property type="entry name" value="ASPARAGINE SYNTHETASE"/>
    <property type="match status" value="1"/>
</dbReference>
<dbReference type="STRING" id="1123384.AJ81_08740"/>
<dbReference type="GO" id="GO:0004066">
    <property type="term" value="F:asparagine synthase (glutamine-hydrolyzing) activity"/>
    <property type="evidence" value="ECO:0007669"/>
    <property type="project" value="UniProtKB-EC"/>
</dbReference>
<dbReference type="OrthoDB" id="1551487at2"/>
<organism evidence="4 5">
    <name type="scientific">Pseudothermotoga hypogea DSM 11164 = NBRC 106472</name>
    <dbReference type="NCBI Taxonomy" id="1123384"/>
    <lineage>
        <taxon>Bacteria</taxon>
        <taxon>Thermotogati</taxon>
        <taxon>Thermotogota</taxon>
        <taxon>Thermotogae</taxon>
        <taxon>Thermotogales</taxon>
        <taxon>Thermotogaceae</taxon>
        <taxon>Pseudothermotoga</taxon>
    </lineage>
</organism>
<dbReference type="Gene3D" id="3.60.20.10">
    <property type="entry name" value="Glutamine Phosphoribosylpyrophosphate, subunit 1, domain 1"/>
    <property type="match status" value="1"/>
</dbReference>
<accession>A0A0X1KUJ1</accession>
<gene>
    <name evidence="4" type="ORF">AJ81_08740</name>
</gene>
<comment type="pathway">
    <text evidence="1">Amino-acid biosynthesis; L-asparagine biosynthesis; L-asparagine from L-aspartate (L-Gln route): step 1/1.</text>
</comment>
<reference evidence="4 5" key="1">
    <citation type="submission" date="2014-01" db="EMBL/GenBank/DDBJ databases">
        <title>Genome sequencing of Thermotog hypogea.</title>
        <authorList>
            <person name="Zhang X."/>
            <person name="Alvare G."/>
            <person name="Fristensky B."/>
            <person name="Chen L."/>
            <person name="Suen T."/>
            <person name="Chen Q."/>
            <person name="Ma K."/>
        </authorList>
    </citation>
    <scope>NUCLEOTIDE SEQUENCE [LARGE SCALE GENOMIC DNA]</scope>
    <source>
        <strain evidence="4 5">DSM 11164</strain>
    </source>
</reference>
<sequence>MLRTHFRSYQHNGWVSSIVNGCGAHVRGHVYYEGRLYSAMDLCRLIVSMTPSQIEIEITKFNGLFSFVKMNDNEIVLAVDHIRSMPLFYAFEDGNVYVSDDAFWILKQLSVVTLDEDAAEEFLVTGHVAGNETLYRQIKQVQAGEMIRIRTRVNKDGEINALRYFLYRRDKEKELNTDSETLLTMLDDVLQRVFKRVIKVLNGRTAVIPLFGGYDSRLIAMMLKRSGYENVVCFSYGVPGNVDSEVSRIIAESLGYRWLFVEYSEESWKKWYESDAMRKYEKYSSGLASLPHVQDWPAVMELQNRKLIPPDSVFMPGHSAAFALYIPAKLAGERNVLKAILLRFYILNPYSCEQRNVFEERIRSFLNMFGSSYDTFEKLASFYQCWLWQEREAKFIGNSVRVYEFWGYDWLMPLWDLELTTFLSRLPLEHYLNRRLYKEYVRRLCNILGVPLKTSELPKSSLKTFLKTAEKFGNSFLPHFALQWIWKLKCETVCKRRNEKGDLAFFGMVDEKYREEYCFDINSFLSRRFIERLKAGVYENVKLETVERV</sequence>
<protein>
    <recommendedName>
        <fullName evidence="2">asparagine synthase (glutamine-hydrolyzing)</fullName>
        <ecNumber evidence="2">6.3.5.4</ecNumber>
    </recommendedName>
</protein>
<dbReference type="InterPro" id="IPR051786">
    <property type="entry name" value="ASN_synthetase/amidase"/>
</dbReference>
<dbReference type="RefSeq" id="WP_031502323.1">
    <property type="nucleotide sequence ID" value="NC_022795.1"/>
</dbReference>